<proteinExistence type="predicted"/>
<feature type="domain" description="K Homology" evidence="4">
    <location>
        <begin position="376"/>
        <end position="446"/>
    </location>
</feature>
<dbReference type="Gene3D" id="3.30.1370.10">
    <property type="entry name" value="K Homology domain, type 1"/>
    <property type="match status" value="3"/>
</dbReference>
<keyword evidence="1" id="KW-0677">Repeat</keyword>
<dbReference type="InterPro" id="IPR004087">
    <property type="entry name" value="KH_dom"/>
</dbReference>
<feature type="domain" description="K Homology" evidence="4">
    <location>
        <begin position="94"/>
        <end position="167"/>
    </location>
</feature>
<evidence type="ECO:0000313" key="6">
    <source>
        <dbReference type="Proteomes" id="UP000036987"/>
    </source>
</evidence>
<accession>A0A0K9NMB9</accession>
<feature type="compositionally biased region" description="Polar residues" evidence="3">
    <location>
        <begin position="456"/>
        <end position="482"/>
    </location>
</feature>
<evidence type="ECO:0000313" key="5">
    <source>
        <dbReference type="EMBL" id="KMZ57939.1"/>
    </source>
</evidence>
<dbReference type="OrthoDB" id="442947at2759"/>
<name>A0A0K9NMB9_ZOSMR</name>
<keyword evidence="2" id="KW-0694">RNA-binding</keyword>
<sequence length="508" mass="55927">MSALDEDAKPPIIQNSVESAAKFANPTVSEDFLIAEIQPKQEYKDISFEQRQEYSDLLFPKKEEYENVNFQNNEEHANDLLEDGGERRWPGWPGDNVFRILIPTQKVGGVIGRRGENIKKMCDETKSRIKILDAPHNARERAVIISAKEIPSASISPAMDGLQHVLKCAIAASDDEHAHGPYGDQNFVSTRLLVTSIQAKSLIGKQGSNIKYIQDSSKTSVRILDEVPPFALMDDRVVEIRGDRSGVHQSVELISEHLRKYLVDHSVIPLFEIQMCAPDTQTHNNYMRQPSQHWDHPQEMGPYAGGAGTGAGAGGFGNEFPLMPQYPPHDNFYPPSDFPHIERRPHHVDSAYGREVPPHMGGHSSKNSHVPPSSSGQVTQYIQIPLGYADAVIGVSGATISYIRRTSGATIAVQETRGVPGEMTVEINGSAPQVQAAQQMIQNFMAESMPPPLPPQHTQNSEVSAEQGYSSYPGQSSAMYMSTNTNPGVPTPPPASDYRPSYGNNYGY</sequence>
<evidence type="ECO:0000256" key="2">
    <source>
        <dbReference type="PROSITE-ProRule" id="PRU00117"/>
    </source>
</evidence>
<dbReference type="Pfam" id="PF00013">
    <property type="entry name" value="KH_1"/>
    <property type="match status" value="3"/>
</dbReference>
<dbReference type="GO" id="GO:0003729">
    <property type="term" value="F:mRNA binding"/>
    <property type="evidence" value="ECO:0000318"/>
    <property type="project" value="GO_Central"/>
</dbReference>
<protein>
    <submittedName>
        <fullName evidence="5">Putative Poly(RC)-binding protein</fullName>
    </submittedName>
</protein>
<dbReference type="AlphaFoldDB" id="A0A0K9NMB9"/>
<evidence type="ECO:0000256" key="1">
    <source>
        <dbReference type="ARBA" id="ARBA00022737"/>
    </source>
</evidence>
<dbReference type="PROSITE" id="PS50084">
    <property type="entry name" value="KH_TYPE_1"/>
    <property type="match status" value="3"/>
</dbReference>
<dbReference type="SUPFAM" id="SSF54791">
    <property type="entry name" value="Eukaryotic type KH-domain (KH-domain type I)"/>
    <property type="match status" value="3"/>
</dbReference>
<dbReference type="CDD" id="cd22461">
    <property type="entry name" value="KH-I_PEPPER_like_rpt3"/>
    <property type="match status" value="1"/>
</dbReference>
<dbReference type="CDD" id="cd22460">
    <property type="entry name" value="KH-I_PEPPER_rpt2_like"/>
    <property type="match status" value="1"/>
</dbReference>
<feature type="domain" description="K Homology" evidence="4">
    <location>
        <begin position="186"/>
        <end position="259"/>
    </location>
</feature>
<evidence type="ECO:0000256" key="3">
    <source>
        <dbReference type="SAM" id="MobiDB-lite"/>
    </source>
</evidence>
<dbReference type="EMBL" id="LFYR01001997">
    <property type="protein sequence ID" value="KMZ57939.1"/>
    <property type="molecule type" value="Genomic_DNA"/>
</dbReference>
<dbReference type="InterPro" id="IPR004088">
    <property type="entry name" value="KH_dom_type_1"/>
</dbReference>
<dbReference type="PANTHER" id="PTHR10288">
    <property type="entry name" value="KH DOMAIN CONTAINING RNA BINDING PROTEIN"/>
    <property type="match status" value="1"/>
</dbReference>
<feature type="region of interest" description="Disordered" evidence="3">
    <location>
        <begin position="449"/>
        <end position="508"/>
    </location>
</feature>
<evidence type="ECO:0000259" key="4">
    <source>
        <dbReference type="SMART" id="SM00322"/>
    </source>
</evidence>
<dbReference type="SMART" id="SM00322">
    <property type="entry name" value="KH"/>
    <property type="match status" value="3"/>
</dbReference>
<gene>
    <name evidence="5" type="ORF">ZOSMA_80G00310</name>
</gene>
<dbReference type="Proteomes" id="UP000036987">
    <property type="component" value="Unassembled WGS sequence"/>
</dbReference>
<comment type="caution">
    <text evidence="5">The sequence shown here is derived from an EMBL/GenBank/DDBJ whole genome shotgun (WGS) entry which is preliminary data.</text>
</comment>
<dbReference type="CDD" id="cd22459">
    <property type="entry name" value="KH-I_PEPPER_rpt1_like"/>
    <property type="match status" value="1"/>
</dbReference>
<reference evidence="6" key="1">
    <citation type="journal article" date="2016" name="Nature">
        <title>The genome of the seagrass Zostera marina reveals angiosperm adaptation to the sea.</title>
        <authorList>
            <person name="Olsen J.L."/>
            <person name="Rouze P."/>
            <person name="Verhelst B."/>
            <person name="Lin Y.-C."/>
            <person name="Bayer T."/>
            <person name="Collen J."/>
            <person name="Dattolo E."/>
            <person name="De Paoli E."/>
            <person name="Dittami S."/>
            <person name="Maumus F."/>
            <person name="Michel G."/>
            <person name="Kersting A."/>
            <person name="Lauritano C."/>
            <person name="Lohaus R."/>
            <person name="Toepel M."/>
            <person name="Tonon T."/>
            <person name="Vanneste K."/>
            <person name="Amirebrahimi M."/>
            <person name="Brakel J."/>
            <person name="Bostroem C."/>
            <person name="Chovatia M."/>
            <person name="Grimwood J."/>
            <person name="Jenkins J.W."/>
            <person name="Jueterbock A."/>
            <person name="Mraz A."/>
            <person name="Stam W.T."/>
            <person name="Tice H."/>
            <person name="Bornberg-Bauer E."/>
            <person name="Green P.J."/>
            <person name="Pearson G.A."/>
            <person name="Procaccini G."/>
            <person name="Duarte C.M."/>
            <person name="Schmutz J."/>
            <person name="Reusch T.B.H."/>
            <person name="Van de Peer Y."/>
        </authorList>
    </citation>
    <scope>NUCLEOTIDE SEQUENCE [LARGE SCALE GENOMIC DNA]</scope>
    <source>
        <strain evidence="6">cv. Finnish</strain>
    </source>
</reference>
<dbReference type="STRING" id="29655.A0A0K9NMB9"/>
<keyword evidence="6" id="KW-1185">Reference proteome</keyword>
<organism evidence="5 6">
    <name type="scientific">Zostera marina</name>
    <name type="common">Eelgrass</name>
    <dbReference type="NCBI Taxonomy" id="29655"/>
    <lineage>
        <taxon>Eukaryota</taxon>
        <taxon>Viridiplantae</taxon>
        <taxon>Streptophyta</taxon>
        <taxon>Embryophyta</taxon>
        <taxon>Tracheophyta</taxon>
        <taxon>Spermatophyta</taxon>
        <taxon>Magnoliopsida</taxon>
        <taxon>Liliopsida</taxon>
        <taxon>Zosteraceae</taxon>
        <taxon>Zostera</taxon>
    </lineage>
</organism>
<dbReference type="GO" id="GO:0005737">
    <property type="term" value="C:cytoplasm"/>
    <property type="evidence" value="ECO:0000318"/>
    <property type="project" value="GO_Central"/>
</dbReference>
<dbReference type="GO" id="GO:0005634">
    <property type="term" value="C:nucleus"/>
    <property type="evidence" value="ECO:0000318"/>
    <property type="project" value="GO_Central"/>
</dbReference>
<dbReference type="InterPro" id="IPR036612">
    <property type="entry name" value="KH_dom_type_1_sf"/>
</dbReference>